<protein>
    <submittedName>
        <fullName evidence="1">Uncharacterized protein</fullName>
    </submittedName>
</protein>
<dbReference type="EMBL" id="CP042817">
    <property type="protein sequence ID" value="QEJ97485.1"/>
    <property type="molecule type" value="Genomic_DNA"/>
</dbReference>
<evidence type="ECO:0000313" key="6">
    <source>
        <dbReference type="Proteomes" id="UP000323594"/>
    </source>
</evidence>
<sequence>MIVCPSCKKPVKYIASKDNTILIVNAELKTLVNERGRFIQGYELHECPSEVAAKTIPTAEAQA</sequence>
<gene>
    <name evidence="2" type="ORF">FUT82_04920</name>
    <name evidence="3" type="ORF">FUT82_05365</name>
    <name evidence="4" type="ORF">FUT82_07970</name>
    <name evidence="1" type="ORF">TPHV1_10176</name>
</gene>
<reference evidence="5" key="1">
    <citation type="submission" date="2015-01" db="EMBL/GenBank/DDBJ databases">
        <authorList>
            <person name="Manzoor Shahid"/>
            <person name="Zubair Saima"/>
        </authorList>
    </citation>
    <scope>NUCLEOTIDE SEQUENCE [LARGE SCALE GENOMIC DNA]</scope>
    <source>
        <strain evidence="5">V1</strain>
    </source>
</reference>
<dbReference type="EMBL" id="CDNC01000001">
    <property type="protein sequence ID" value="CEM60508.1"/>
    <property type="molecule type" value="Genomic_DNA"/>
</dbReference>
<reference evidence="2 6" key="3">
    <citation type="submission" date="2019-08" db="EMBL/GenBank/DDBJ databases">
        <authorList>
            <person name="Kuhnert P."/>
        </authorList>
    </citation>
    <scope>NUCLEOTIDE SEQUENCE [LARGE SCALE GENOMIC DNA]</scope>
    <source>
        <strain evidence="2 6">B36.5</strain>
    </source>
</reference>
<dbReference type="AlphaFoldDB" id="A0A0B7GQ14"/>
<reference evidence="1" key="2">
    <citation type="submission" date="2015-01" db="EMBL/GenBank/DDBJ databases">
        <authorList>
            <person name="Xiang T."/>
            <person name="Song Y."/>
            <person name="Huang L."/>
            <person name="Wang B."/>
            <person name="Wu P."/>
        </authorList>
    </citation>
    <scope>NUCLEOTIDE SEQUENCE [LARGE SCALE GENOMIC DNA]</scope>
    <source>
        <strain evidence="1">V1</strain>
    </source>
</reference>
<dbReference type="GeneID" id="57753989"/>
<name>A0A0B7GQ14_TREPH</name>
<evidence type="ECO:0000313" key="3">
    <source>
        <dbReference type="EMBL" id="QEJ97485.1"/>
    </source>
</evidence>
<dbReference type="Proteomes" id="UP000323594">
    <property type="component" value="Chromosome"/>
</dbReference>
<organism evidence="1 5">
    <name type="scientific">Treponema phagedenis</name>
    <dbReference type="NCBI Taxonomy" id="162"/>
    <lineage>
        <taxon>Bacteria</taxon>
        <taxon>Pseudomonadati</taxon>
        <taxon>Spirochaetota</taxon>
        <taxon>Spirochaetia</taxon>
        <taxon>Spirochaetales</taxon>
        <taxon>Treponemataceae</taxon>
        <taxon>Treponema</taxon>
    </lineage>
</organism>
<evidence type="ECO:0000313" key="5">
    <source>
        <dbReference type="Proteomes" id="UP000042527"/>
    </source>
</evidence>
<evidence type="ECO:0000313" key="4">
    <source>
        <dbReference type="EMBL" id="QEJ97937.1"/>
    </source>
</evidence>
<dbReference type="RefSeq" id="WP_044634232.1">
    <property type="nucleotide sequence ID" value="NZ_CDNC01000001.1"/>
</dbReference>
<accession>A0A0B7GQ14</accession>
<dbReference type="Proteomes" id="UP000042527">
    <property type="component" value="Unassembled WGS sequence"/>
</dbReference>
<evidence type="ECO:0000313" key="1">
    <source>
        <dbReference type="EMBL" id="CEM60508.1"/>
    </source>
</evidence>
<proteinExistence type="predicted"/>
<evidence type="ECO:0000313" key="2">
    <source>
        <dbReference type="EMBL" id="QEJ97403.1"/>
    </source>
</evidence>
<dbReference type="EMBL" id="CP042817">
    <property type="protein sequence ID" value="QEJ97403.1"/>
    <property type="molecule type" value="Genomic_DNA"/>
</dbReference>
<keyword evidence="5" id="KW-1185">Reference proteome</keyword>
<dbReference type="EMBL" id="CP042817">
    <property type="protein sequence ID" value="QEJ97937.1"/>
    <property type="molecule type" value="Genomic_DNA"/>
</dbReference>